<feature type="domain" description="DUF1996" evidence="3">
    <location>
        <begin position="142"/>
        <end position="384"/>
    </location>
</feature>
<evidence type="ECO:0000256" key="1">
    <source>
        <dbReference type="SAM" id="MobiDB-lite"/>
    </source>
</evidence>
<dbReference type="InterPro" id="IPR018535">
    <property type="entry name" value="DUF1996"/>
</dbReference>
<feature type="region of interest" description="Disordered" evidence="1">
    <location>
        <begin position="1"/>
        <end position="27"/>
    </location>
</feature>
<evidence type="ECO:0000313" key="4">
    <source>
        <dbReference type="EMBL" id="PZQ61710.1"/>
    </source>
</evidence>
<keyword evidence="2" id="KW-0732">Signal</keyword>
<feature type="signal peptide" evidence="2">
    <location>
        <begin position="1"/>
        <end position="46"/>
    </location>
</feature>
<dbReference type="Pfam" id="PF09362">
    <property type="entry name" value="DUF1996"/>
    <property type="match status" value="1"/>
</dbReference>
<protein>
    <recommendedName>
        <fullName evidence="3">DUF1996 domain-containing protein</fullName>
    </recommendedName>
</protein>
<organism evidence="4 5">
    <name type="scientific">Sphingomonas taxi</name>
    <dbReference type="NCBI Taxonomy" id="1549858"/>
    <lineage>
        <taxon>Bacteria</taxon>
        <taxon>Pseudomonadati</taxon>
        <taxon>Pseudomonadota</taxon>
        <taxon>Alphaproteobacteria</taxon>
        <taxon>Sphingomonadales</taxon>
        <taxon>Sphingomonadaceae</taxon>
        <taxon>Sphingomonas</taxon>
    </lineage>
</organism>
<reference evidence="4 5" key="1">
    <citation type="submission" date="2017-08" db="EMBL/GenBank/DDBJ databases">
        <title>Infants hospitalized years apart are colonized by the same room-sourced microbial strains.</title>
        <authorList>
            <person name="Brooks B."/>
            <person name="Olm M.R."/>
            <person name="Firek B.A."/>
            <person name="Baker R."/>
            <person name="Thomas B.C."/>
            <person name="Morowitz M.J."/>
            <person name="Banfield J.F."/>
        </authorList>
    </citation>
    <scope>NUCLEOTIDE SEQUENCE [LARGE SCALE GENOMIC DNA]</scope>
    <source>
        <strain evidence="4">S2_005_001_R1_22</strain>
    </source>
</reference>
<feature type="region of interest" description="Disordered" evidence="1">
    <location>
        <begin position="51"/>
        <end position="83"/>
    </location>
</feature>
<sequence length="433" mass="46140">MTSPLHRTATGGRSRPPQRSFGPSRPPHRLLSARPFACLVAALALAACGGGGGGGGTTATAPAVATPAPAPTPTPVATPTPTAAQPGSLPVAGDFAAIASNFDVASELVPAWGTGEIPSSGKPDVVGAFRFICTASHELRDDPVVYPGQPGKSHLHEFFGNTLANAHSTYQSLRTTGASTCNSPLNRSAYWMPAMLNGKGGVVRPNYVSVYYKRRPESDPECQRMGKACVDLPRGLRFVFGYDMINGTPKTGAGYYNCDGPTGTQGHYVDIVEAAKHCPVGNQLGAVINAPNCWDGKNLDSADHRSHIAYTSYGDWGYEKCPASHPYVIPGFTMGVWYTVDADLDTSGTWDQSRPTWHLSSDEMPGMPVMRPGTSFHADWFGAWDDSIMKMWMDNCINKLLNCSGGDLGNGKQMKMFAGFSWTADPHVVPEPK</sequence>
<accession>A0A2W5REG8</accession>
<dbReference type="PANTHER" id="PTHR43662:SF3">
    <property type="entry name" value="DOMAIN PROTEIN, PUTATIVE (AFU_ORTHOLOGUE AFUA_6G11970)-RELATED"/>
    <property type="match status" value="1"/>
</dbReference>
<evidence type="ECO:0000256" key="2">
    <source>
        <dbReference type="SAM" id="SignalP"/>
    </source>
</evidence>
<gene>
    <name evidence="4" type="ORF">DI544_03505</name>
</gene>
<dbReference type="Proteomes" id="UP000249229">
    <property type="component" value="Unassembled WGS sequence"/>
</dbReference>
<evidence type="ECO:0000259" key="3">
    <source>
        <dbReference type="Pfam" id="PF09362"/>
    </source>
</evidence>
<feature type="compositionally biased region" description="Low complexity" evidence="1">
    <location>
        <begin position="58"/>
        <end position="67"/>
    </location>
</feature>
<dbReference type="PANTHER" id="PTHR43662">
    <property type="match status" value="1"/>
</dbReference>
<evidence type="ECO:0000313" key="5">
    <source>
        <dbReference type="Proteomes" id="UP000249229"/>
    </source>
</evidence>
<dbReference type="EMBL" id="QFQI01000002">
    <property type="protein sequence ID" value="PZQ61710.1"/>
    <property type="molecule type" value="Genomic_DNA"/>
</dbReference>
<comment type="caution">
    <text evidence="4">The sequence shown here is derived from an EMBL/GenBank/DDBJ whole genome shotgun (WGS) entry which is preliminary data.</text>
</comment>
<feature type="compositionally biased region" description="Pro residues" evidence="1">
    <location>
        <begin position="68"/>
        <end position="78"/>
    </location>
</feature>
<proteinExistence type="predicted"/>
<feature type="chain" id="PRO_5015940761" description="DUF1996 domain-containing protein" evidence="2">
    <location>
        <begin position="47"/>
        <end position="433"/>
    </location>
</feature>
<dbReference type="AlphaFoldDB" id="A0A2W5REG8"/>
<name>A0A2W5REG8_9SPHN</name>